<dbReference type="AlphaFoldDB" id="A0A9P6A2A3"/>
<gene>
    <name evidence="1" type="ORF">BDN71DRAFT_305659</name>
</gene>
<accession>A0A9P6A2A3</accession>
<keyword evidence="2" id="KW-1185">Reference proteome</keyword>
<dbReference type="Proteomes" id="UP000807025">
    <property type="component" value="Unassembled WGS sequence"/>
</dbReference>
<evidence type="ECO:0000313" key="2">
    <source>
        <dbReference type="Proteomes" id="UP000807025"/>
    </source>
</evidence>
<reference evidence="1" key="1">
    <citation type="submission" date="2020-11" db="EMBL/GenBank/DDBJ databases">
        <authorList>
            <consortium name="DOE Joint Genome Institute"/>
            <person name="Ahrendt S."/>
            <person name="Riley R."/>
            <person name="Andreopoulos W."/>
            <person name="Labutti K."/>
            <person name="Pangilinan J."/>
            <person name="Ruiz-Duenas F.J."/>
            <person name="Barrasa J.M."/>
            <person name="Sanchez-Garcia M."/>
            <person name="Camarero S."/>
            <person name="Miyauchi S."/>
            <person name="Serrano A."/>
            <person name="Linde D."/>
            <person name="Babiker R."/>
            <person name="Drula E."/>
            <person name="Ayuso-Fernandez I."/>
            <person name="Pacheco R."/>
            <person name="Padilla G."/>
            <person name="Ferreira P."/>
            <person name="Barriuso J."/>
            <person name="Kellner H."/>
            <person name="Castanera R."/>
            <person name="Alfaro M."/>
            <person name="Ramirez L."/>
            <person name="Pisabarro A.G."/>
            <person name="Kuo A."/>
            <person name="Tritt A."/>
            <person name="Lipzen A."/>
            <person name="He G."/>
            <person name="Yan M."/>
            <person name="Ng V."/>
            <person name="Cullen D."/>
            <person name="Martin F."/>
            <person name="Rosso M.-N."/>
            <person name="Henrissat B."/>
            <person name="Hibbett D."/>
            <person name="Martinez A.T."/>
            <person name="Grigoriev I.V."/>
        </authorList>
    </citation>
    <scope>NUCLEOTIDE SEQUENCE</scope>
    <source>
        <strain evidence="1">ATCC 90797</strain>
    </source>
</reference>
<protein>
    <submittedName>
        <fullName evidence="1">Uncharacterized protein</fullName>
    </submittedName>
</protein>
<dbReference type="EMBL" id="MU154535">
    <property type="protein sequence ID" value="KAF9498807.1"/>
    <property type="molecule type" value="Genomic_DNA"/>
</dbReference>
<evidence type="ECO:0000313" key="1">
    <source>
        <dbReference type="EMBL" id="KAF9498807.1"/>
    </source>
</evidence>
<sequence length="102" mass="11993">MQQFRTDVQDVMHHIANLHVRPYIQSISRALARYESIIWRPSRLRDTNILQHVGKWVHANGSWSFESEHYFGVVPEYRLPVWLVYLSGNEGKAHHGSQPRMA</sequence>
<proteinExistence type="predicted"/>
<comment type="caution">
    <text evidence="1">The sequence shown here is derived from an EMBL/GenBank/DDBJ whole genome shotgun (WGS) entry which is preliminary data.</text>
</comment>
<name>A0A9P6A2A3_PLEER</name>
<organism evidence="1 2">
    <name type="scientific">Pleurotus eryngii</name>
    <name type="common">Boletus of the steppes</name>
    <dbReference type="NCBI Taxonomy" id="5323"/>
    <lineage>
        <taxon>Eukaryota</taxon>
        <taxon>Fungi</taxon>
        <taxon>Dikarya</taxon>
        <taxon>Basidiomycota</taxon>
        <taxon>Agaricomycotina</taxon>
        <taxon>Agaricomycetes</taxon>
        <taxon>Agaricomycetidae</taxon>
        <taxon>Agaricales</taxon>
        <taxon>Pleurotineae</taxon>
        <taxon>Pleurotaceae</taxon>
        <taxon>Pleurotus</taxon>
    </lineage>
</organism>